<protein>
    <submittedName>
        <fullName evidence="5">Deoxyhypusine synthase (inferred by orthology to a human protein)</fullName>
    </submittedName>
</protein>
<reference evidence="3 4" key="2">
    <citation type="submission" date="2018-11" db="EMBL/GenBank/DDBJ databases">
        <authorList>
            <consortium name="Pathogen Informatics"/>
        </authorList>
    </citation>
    <scope>NUCLEOTIDE SEQUENCE [LARGE SCALE GENOMIC DNA]</scope>
</reference>
<dbReference type="WBParaSite" id="ASIM_0000074601-mRNA-1">
    <property type="protein sequence ID" value="ASIM_0000074601-mRNA-1"/>
    <property type="gene ID" value="ASIM_0000074601"/>
</dbReference>
<dbReference type="Gene3D" id="3.40.910.10">
    <property type="entry name" value="Deoxyhypusine synthase"/>
    <property type="match status" value="2"/>
</dbReference>
<dbReference type="EMBL" id="UYRR01000489">
    <property type="protein sequence ID" value="VDK17936.1"/>
    <property type="molecule type" value="Genomic_DNA"/>
</dbReference>
<dbReference type="InterPro" id="IPR036982">
    <property type="entry name" value="Deoxyhypusine_synthase_sf"/>
</dbReference>
<gene>
    <name evidence="3" type="ORF">ASIM_LOCUS646</name>
</gene>
<keyword evidence="4" id="KW-1185">Reference proteome</keyword>
<proteinExistence type="inferred from homology"/>
<dbReference type="PANTHER" id="PTHR11703:SF0">
    <property type="entry name" value="DEOXYHYPUSINE SYNTHASE"/>
    <property type="match status" value="1"/>
</dbReference>
<evidence type="ECO:0000313" key="5">
    <source>
        <dbReference type="WBParaSite" id="ASIM_0000074601-mRNA-1"/>
    </source>
</evidence>
<accession>A0A0M3IZR3</accession>
<dbReference type="GO" id="GO:0034038">
    <property type="term" value="F:deoxyhypusine synthase activity"/>
    <property type="evidence" value="ECO:0007669"/>
    <property type="project" value="TreeGrafter"/>
</dbReference>
<organism evidence="5">
    <name type="scientific">Anisakis simplex</name>
    <name type="common">Herring worm</name>
    <dbReference type="NCBI Taxonomy" id="6269"/>
    <lineage>
        <taxon>Eukaryota</taxon>
        <taxon>Metazoa</taxon>
        <taxon>Ecdysozoa</taxon>
        <taxon>Nematoda</taxon>
        <taxon>Chromadorea</taxon>
        <taxon>Rhabditida</taxon>
        <taxon>Spirurina</taxon>
        <taxon>Ascaridomorpha</taxon>
        <taxon>Ascaridoidea</taxon>
        <taxon>Anisakidae</taxon>
        <taxon>Anisakis</taxon>
        <taxon>Anisakis simplex complex</taxon>
    </lineage>
</organism>
<sequence length="100" mass="10906">MRCLLEHELVDCLVTSAGGVEEDLIKCLTPSYIGAFELDVEWTASKLSAGLAAQINDASPICYWASHNNIPTFCPSLTDGSLGDMLYFDSVRKDGLNVDY</sequence>
<evidence type="ECO:0000256" key="2">
    <source>
        <dbReference type="ARBA" id="ARBA00023027"/>
    </source>
</evidence>
<dbReference type="GO" id="GO:0005737">
    <property type="term" value="C:cytoplasm"/>
    <property type="evidence" value="ECO:0007669"/>
    <property type="project" value="TreeGrafter"/>
</dbReference>
<evidence type="ECO:0000313" key="3">
    <source>
        <dbReference type="EMBL" id="VDK17936.1"/>
    </source>
</evidence>
<dbReference type="Proteomes" id="UP000267096">
    <property type="component" value="Unassembled WGS sequence"/>
</dbReference>
<dbReference type="SUPFAM" id="SSF52467">
    <property type="entry name" value="DHS-like NAD/FAD-binding domain"/>
    <property type="match status" value="1"/>
</dbReference>
<dbReference type="Pfam" id="PF01916">
    <property type="entry name" value="DS"/>
    <property type="match status" value="2"/>
</dbReference>
<evidence type="ECO:0000256" key="1">
    <source>
        <dbReference type="ARBA" id="ARBA00009892"/>
    </source>
</evidence>
<dbReference type="InterPro" id="IPR002773">
    <property type="entry name" value="Deoxyhypusine_synthase"/>
</dbReference>
<keyword evidence="2" id="KW-0520">NAD</keyword>
<dbReference type="InterPro" id="IPR029035">
    <property type="entry name" value="DHS-like_NAD/FAD-binding_dom"/>
</dbReference>
<reference evidence="5" key="1">
    <citation type="submission" date="2017-02" db="UniProtKB">
        <authorList>
            <consortium name="WormBaseParasite"/>
        </authorList>
    </citation>
    <scope>IDENTIFICATION</scope>
</reference>
<name>A0A0M3IZR3_ANISI</name>
<dbReference type="PANTHER" id="PTHR11703">
    <property type="entry name" value="DEOXYHYPUSINE SYNTHASE"/>
    <property type="match status" value="1"/>
</dbReference>
<dbReference type="OrthoDB" id="294378at2759"/>
<dbReference type="AlphaFoldDB" id="A0A0M3IZR3"/>
<evidence type="ECO:0000313" key="4">
    <source>
        <dbReference type="Proteomes" id="UP000267096"/>
    </source>
</evidence>
<comment type="similarity">
    <text evidence="1">Belongs to the deoxyhypusine synthase family.</text>
</comment>